<feature type="region of interest" description="Disordered" evidence="1">
    <location>
        <begin position="288"/>
        <end position="347"/>
    </location>
</feature>
<dbReference type="Proteomes" id="UP000030693">
    <property type="component" value="Unassembled WGS sequence"/>
</dbReference>
<protein>
    <submittedName>
        <fullName evidence="3">Uncharacterized protein</fullName>
    </submittedName>
</protein>
<evidence type="ECO:0000313" key="3">
    <source>
        <dbReference type="EMBL" id="KCV68729.1"/>
    </source>
</evidence>
<dbReference type="GeneID" id="20529740"/>
<evidence type="ECO:0000256" key="1">
    <source>
        <dbReference type="SAM" id="MobiDB-lite"/>
    </source>
</evidence>
<keyword evidence="2" id="KW-1133">Transmembrane helix</keyword>
<feature type="compositionally biased region" description="Pro residues" evidence="1">
    <location>
        <begin position="300"/>
        <end position="313"/>
    </location>
</feature>
<reference evidence="3" key="1">
    <citation type="submission" date="2013-04" db="EMBL/GenBank/DDBJ databases">
        <title>The Genome Sequence of Fonticula alba ATCC 38817.</title>
        <authorList>
            <consortium name="The Broad Institute Genomics Platform"/>
            <person name="Russ C."/>
            <person name="Cuomo C."/>
            <person name="Burger G."/>
            <person name="Gray M.W."/>
            <person name="Holland P.W.H."/>
            <person name="King N."/>
            <person name="Lang F.B.F."/>
            <person name="Roger A.J."/>
            <person name="Ruiz-Trillo I."/>
            <person name="Brown M."/>
            <person name="Walker B."/>
            <person name="Young S."/>
            <person name="Zeng Q."/>
            <person name="Gargeya S."/>
            <person name="Fitzgerald M."/>
            <person name="Haas B."/>
            <person name="Abouelleil A."/>
            <person name="Allen A.W."/>
            <person name="Alvarado L."/>
            <person name="Arachchi H.M."/>
            <person name="Berlin A.M."/>
            <person name="Chapman S.B."/>
            <person name="Gainer-Dewar J."/>
            <person name="Goldberg J."/>
            <person name="Griggs A."/>
            <person name="Gujja S."/>
            <person name="Hansen M."/>
            <person name="Howarth C."/>
            <person name="Imamovic A."/>
            <person name="Ireland A."/>
            <person name="Larimer J."/>
            <person name="McCowan C."/>
            <person name="Murphy C."/>
            <person name="Pearson M."/>
            <person name="Poon T.W."/>
            <person name="Priest M."/>
            <person name="Roberts A."/>
            <person name="Saif S."/>
            <person name="Shea T."/>
            <person name="Sisk P."/>
            <person name="Sykes S."/>
            <person name="Wortman J."/>
            <person name="Nusbaum C."/>
            <person name="Birren B."/>
        </authorList>
    </citation>
    <scope>NUCLEOTIDE SEQUENCE [LARGE SCALE GENOMIC DNA]</scope>
    <source>
        <strain evidence="3">ATCC 38817</strain>
    </source>
</reference>
<evidence type="ECO:0000256" key="2">
    <source>
        <dbReference type="SAM" id="Phobius"/>
    </source>
</evidence>
<keyword evidence="2" id="KW-0472">Membrane</keyword>
<proteinExistence type="predicted"/>
<gene>
    <name evidence="3" type="ORF">H696_05015</name>
</gene>
<accession>A0A058Z355</accession>
<feature type="transmembrane region" description="Helical" evidence="2">
    <location>
        <begin position="72"/>
        <end position="92"/>
    </location>
</feature>
<feature type="compositionally biased region" description="Low complexity" evidence="1">
    <location>
        <begin position="174"/>
        <end position="192"/>
    </location>
</feature>
<sequence length="347" mass="36398">MFAAAMRQGLRAGQLPVIPGRRSLSGWTPPQGPEKPKRPMVGLADFRRLFSKPNLTPEEIDRLSLRPITPGFHVWNLFLALLTPAIYWLVLWKLKKDANFEPDASGKRPVNNPLEQMLGRSTPEPLNNRRGAALTGPDGTLAKEDLAPVVASLEERIALLEQELQARNPSSNLGAPSAPGATPPTSAASPPSMAQAGDPSVDAPPAKAPGSGSMIVDLLLAGARILSEALRPAVESVATKMLDRLNADRLPLEPPAGGDAPLAVEPPEIVAPPAEPPLIVLVEAVEPPAEAPEDLLRSSVPPPAASPPGPVMPVEPAVPARPLAGRIVPPSATPDSSPVRGSPLERS</sequence>
<evidence type="ECO:0000313" key="4">
    <source>
        <dbReference type="Proteomes" id="UP000030693"/>
    </source>
</evidence>
<dbReference type="RefSeq" id="XP_009497161.1">
    <property type="nucleotide sequence ID" value="XM_009498886.1"/>
</dbReference>
<name>A0A058Z355_FONAL</name>
<feature type="region of interest" description="Disordered" evidence="1">
    <location>
        <begin position="102"/>
        <end position="140"/>
    </location>
</feature>
<dbReference type="EMBL" id="KB932208">
    <property type="protein sequence ID" value="KCV68729.1"/>
    <property type="molecule type" value="Genomic_DNA"/>
</dbReference>
<keyword evidence="2" id="KW-0812">Transmembrane</keyword>
<organism evidence="3">
    <name type="scientific">Fonticula alba</name>
    <name type="common">Slime mold</name>
    <dbReference type="NCBI Taxonomy" id="691883"/>
    <lineage>
        <taxon>Eukaryota</taxon>
        <taxon>Rotosphaerida</taxon>
        <taxon>Fonticulaceae</taxon>
        <taxon>Fonticula</taxon>
    </lineage>
</organism>
<dbReference type="AlphaFoldDB" id="A0A058Z355"/>
<feature type="region of interest" description="Disordered" evidence="1">
    <location>
        <begin position="168"/>
        <end position="208"/>
    </location>
</feature>
<keyword evidence="4" id="KW-1185">Reference proteome</keyword>